<dbReference type="Proteomes" id="UP000521943">
    <property type="component" value="Unassembled WGS sequence"/>
</dbReference>
<evidence type="ECO:0000313" key="1">
    <source>
        <dbReference type="EMBL" id="KAF6760997.1"/>
    </source>
</evidence>
<proteinExistence type="predicted"/>
<evidence type="ECO:0000313" key="2">
    <source>
        <dbReference type="Proteomes" id="UP000521943"/>
    </source>
</evidence>
<dbReference type="EMBL" id="JACGCI010000011">
    <property type="protein sequence ID" value="KAF6760997.1"/>
    <property type="molecule type" value="Genomic_DNA"/>
</dbReference>
<name>A0A8H6MEG8_9AGAR</name>
<comment type="caution">
    <text evidence="1">The sequence shown here is derived from an EMBL/GenBank/DDBJ whole genome shotgun (WGS) entry which is preliminary data.</text>
</comment>
<accession>A0A8H6MEG8</accession>
<protein>
    <submittedName>
        <fullName evidence="1">Uncharacterized protein</fullName>
    </submittedName>
</protein>
<dbReference type="AlphaFoldDB" id="A0A8H6MEG8"/>
<organism evidence="1 2">
    <name type="scientific">Ephemerocybe angulata</name>
    <dbReference type="NCBI Taxonomy" id="980116"/>
    <lineage>
        <taxon>Eukaryota</taxon>
        <taxon>Fungi</taxon>
        <taxon>Dikarya</taxon>
        <taxon>Basidiomycota</taxon>
        <taxon>Agaricomycotina</taxon>
        <taxon>Agaricomycetes</taxon>
        <taxon>Agaricomycetidae</taxon>
        <taxon>Agaricales</taxon>
        <taxon>Agaricineae</taxon>
        <taxon>Psathyrellaceae</taxon>
        <taxon>Ephemerocybe</taxon>
    </lineage>
</organism>
<keyword evidence="2" id="KW-1185">Reference proteome</keyword>
<reference evidence="1 2" key="1">
    <citation type="submission" date="2020-07" db="EMBL/GenBank/DDBJ databases">
        <title>Comparative genomics of pyrophilous fungi reveals a link between fire events and developmental genes.</title>
        <authorList>
            <consortium name="DOE Joint Genome Institute"/>
            <person name="Steindorff A.S."/>
            <person name="Carver A."/>
            <person name="Calhoun S."/>
            <person name="Stillman K."/>
            <person name="Liu H."/>
            <person name="Lipzen A."/>
            <person name="Pangilinan J."/>
            <person name="Labutti K."/>
            <person name="Bruns T.D."/>
            <person name="Grigoriev I.V."/>
        </authorList>
    </citation>
    <scope>NUCLEOTIDE SEQUENCE [LARGE SCALE GENOMIC DNA]</scope>
    <source>
        <strain evidence="1 2">CBS 144469</strain>
    </source>
</reference>
<sequence length="168" mass="19033">MIPLIEALYGRSHGFRYYMRDGGLIKVCALLITAYAYSDLEKVDARDLMDELSTRSSSVDVPFQRSLREFLEGAVSAHRRALDSDYGADLEARTVFQVEVWQGNRNPPWRGNVDSGTTAFMILLKANAFFHTSARTLRRKEDGSPVQPMTAPLAQLFPHQQWAHFVLP</sequence>
<gene>
    <name evidence="1" type="ORF">DFP72DRAFT_1062714</name>
</gene>